<evidence type="ECO:0000313" key="2">
    <source>
        <dbReference type="Proteomes" id="UP001242903"/>
    </source>
</evidence>
<sequence length="94" mass="10477">NAQLAITTKSLSETCGVRMILAICHIHVRPHSKKAAYNYGNPNGNKLPAAAVWTNKHLLSNPQAFSDEWMTTQSFWVNKSLLESEVKKANILNN</sequence>
<comment type="caution">
    <text evidence="1">The sequence shown here is derived from an EMBL/GenBank/DDBJ whole genome shotgun (WGS) entry which is preliminary data.</text>
</comment>
<protein>
    <submittedName>
        <fullName evidence="1">Uncharacterized protein</fullName>
    </submittedName>
</protein>
<name>A0ABT7S216_9LACO</name>
<dbReference type="EMBL" id="JAUCAQ010000055">
    <property type="protein sequence ID" value="MDM7647615.1"/>
    <property type="molecule type" value="Genomic_DNA"/>
</dbReference>
<keyword evidence="2" id="KW-1185">Reference proteome</keyword>
<organism evidence="1 2">
    <name type="scientific">Leuconostoc falkenbergense</name>
    <dbReference type="NCBI Taxonomy" id="2766470"/>
    <lineage>
        <taxon>Bacteria</taxon>
        <taxon>Bacillati</taxon>
        <taxon>Bacillota</taxon>
        <taxon>Bacilli</taxon>
        <taxon>Lactobacillales</taxon>
        <taxon>Lactobacillaceae</taxon>
        <taxon>Leuconostoc</taxon>
    </lineage>
</organism>
<accession>A0ABT7S216</accession>
<feature type="non-terminal residue" evidence="1">
    <location>
        <position position="1"/>
    </location>
</feature>
<proteinExistence type="predicted"/>
<gene>
    <name evidence="1" type="ORF">QUE93_11555</name>
</gene>
<dbReference type="Proteomes" id="UP001242903">
    <property type="component" value="Unassembled WGS sequence"/>
</dbReference>
<evidence type="ECO:0000313" key="1">
    <source>
        <dbReference type="EMBL" id="MDM7647615.1"/>
    </source>
</evidence>
<reference evidence="1 2" key="1">
    <citation type="submission" date="2023-06" db="EMBL/GenBank/DDBJ databases">
        <title>Draft Genome Sequences of lactic acid bacteria strains isolated from fermented milk products.</title>
        <authorList>
            <person name="Elcheninov A.G."/>
            <person name="Klyukina A."/>
            <person name="Zayulina K.S."/>
            <person name="Gavirova L.A."/>
            <person name="Shcherbakova P.A."/>
            <person name="Shestakov A.I."/>
            <person name="Kublanov I.V."/>
            <person name="Kochetkova T.V."/>
        </authorList>
    </citation>
    <scope>NUCLEOTIDE SEQUENCE [LARGE SCALE GENOMIC DNA]</scope>
    <source>
        <strain evidence="1 2">TOM.81</strain>
    </source>
</reference>